<evidence type="ECO:0000256" key="6">
    <source>
        <dbReference type="PIRSR" id="PIRSR600223-1"/>
    </source>
</evidence>
<sequence>MRNILTNKWFKFSFVAAVYILWVIWLGIYWWFLGLIVIFDIYVTQKVHWAFWKKKDPPGGKQTKVIEWVDAIIFAVIAATFIRTFFIQAYTIPSSSMEKSMLVGDYLFVSKMAYGPRMPITPVSFPFVQHTLPLTKAVKSYSDAIQLKYHRLKGFGHVKRNDVVVFNFPEGDTVAVKMQLETSYYQLVRSYGRERVWNDKRAFGDIIYRPVDKRENYIKRCVAIPGDSLKIVNGQVFVNGQPQKSISGLQYNYVVTTNGTAINPEALDRLHISKADRHRNGAQYMFPLTGEDVKKLKKFSNVISVKRMNTPAGRSDPNIFPFAPKDYPWNVDNFGPIWIPKKGATINLSLKNLPLYRRIIRVYEKNKLAVKDSTIYINDRPADSYTFKMNYYWMMGDNRDDSADSRYWGFVPENHIVGEASFVWLSLDKDKPFPANIRWNRFFKKVR</sequence>
<accession>A0A2P8CBQ3</accession>
<feature type="transmembrane region" description="Helical" evidence="7">
    <location>
        <begin position="65"/>
        <end position="86"/>
    </location>
</feature>
<evidence type="ECO:0000256" key="1">
    <source>
        <dbReference type="ARBA" id="ARBA00000677"/>
    </source>
</evidence>
<evidence type="ECO:0000313" key="12">
    <source>
        <dbReference type="Proteomes" id="UP000396862"/>
    </source>
</evidence>
<keyword evidence="7" id="KW-0812">Transmembrane</keyword>
<dbReference type="GO" id="GO:0009003">
    <property type="term" value="F:signal peptidase activity"/>
    <property type="evidence" value="ECO:0007669"/>
    <property type="project" value="UniProtKB-EC"/>
</dbReference>
<evidence type="ECO:0000256" key="3">
    <source>
        <dbReference type="ARBA" id="ARBA00013208"/>
    </source>
</evidence>
<reference evidence="9 12" key="2">
    <citation type="submission" date="2019-10" db="EMBL/GenBank/DDBJ databases">
        <title>Prolixibacter strains distinguished by the presence of nitrate reductase genes were adept at nitrate-dependent anaerobic corrosion of metallic iron and carbon steel.</title>
        <authorList>
            <person name="Iino T."/>
            <person name="Shono N."/>
            <person name="Ito K."/>
            <person name="Nakamura R."/>
            <person name="Sueoka K."/>
            <person name="Harayama S."/>
            <person name="Ohkuma M."/>
        </authorList>
    </citation>
    <scope>NUCLEOTIDE SEQUENCE [LARGE SCALE GENOMIC DNA]</scope>
    <source>
        <strain evidence="9 12">MIC1-1</strain>
    </source>
</reference>
<organism evidence="10 11">
    <name type="scientific">Prolixibacter denitrificans</name>
    <dbReference type="NCBI Taxonomy" id="1541063"/>
    <lineage>
        <taxon>Bacteria</taxon>
        <taxon>Pseudomonadati</taxon>
        <taxon>Bacteroidota</taxon>
        <taxon>Bacteroidia</taxon>
        <taxon>Marinilabiliales</taxon>
        <taxon>Prolixibacteraceae</taxon>
        <taxon>Prolixibacter</taxon>
    </lineage>
</organism>
<feature type="transmembrane region" description="Helical" evidence="7">
    <location>
        <begin position="20"/>
        <end position="44"/>
    </location>
</feature>
<dbReference type="GO" id="GO:0006465">
    <property type="term" value="P:signal peptide processing"/>
    <property type="evidence" value="ECO:0007669"/>
    <property type="project" value="InterPro"/>
</dbReference>
<dbReference type="Proteomes" id="UP000396862">
    <property type="component" value="Unassembled WGS sequence"/>
</dbReference>
<dbReference type="InterPro" id="IPR036286">
    <property type="entry name" value="LexA/Signal_pep-like_sf"/>
</dbReference>
<dbReference type="PROSITE" id="PS00761">
    <property type="entry name" value="SPASE_I_3"/>
    <property type="match status" value="1"/>
</dbReference>
<feature type="active site" evidence="6">
    <location>
        <position position="96"/>
    </location>
</feature>
<dbReference type="SUPFAM" id="SSF51306">
    <property type="entry name" value="LexA/Signal peptidase"/>
    <property type="match status" value="1"/>
</dbReference>
<dbReference type="InterPro" id="IPR019758">
    <property type="entry name" value="Pept_S26A_signal_pept_1_CS"/>
</dbReference>
<keyword evidence="7" id="KW-0472">Membrane</keyword>
<comment type="catalytic activity">
    <reaction evidence="1 7">
        <text>Cleavage of hydrophobic, N-terminal signal or leader sequences from secreted and periplasmic proteins.</text>
        <dbReference type="EC" id="3.4.21.89"/>
    </reaction>
</comment>
<comment type="similarity">
    <text evidence="2 7">Belongs to the peptidase S26 family.</text>
</comment>
<dbReference type="PANTHER" id="PTHR43390:SF1">
    <property type="entry name" value="CHLOROPLAST PROCESSING PEPTIDASE"/>
    <property type="match status" value="1"/>
</dbReference>
<comment type="subcellular location">
    <subcellularLocation>
        <location evidence="7">Membrane</location>
        <topology evidence="7">Single-pass type II membrane protein</topology>
    </subcellularLocation>
</comment>
<dbReference type="GO" id="GO:0016020">
    <property type="term" value="C:membrane"/>
    <property type="evidence" value="ECO:0007669"/>
    <property type="project" value="UniProtKB-SubCell"/>
</dbReference>
<dbReference type="InterPro" id="IPR000223">
    <property type="entry name" value="Pept_S26A_signal_pept_1"/>
</dbReference>
<evidence type="ECO:0000313" key="11">
    <source>
        <dbReference type="Proteomes" id="UP000240621"/>
    </source>
</evidence>
<evidence type="ECO:0000256" key="4">
    <source>
        <dbReference type="ARBA" id="ARBA00019232"/>
    </source>
</evidence>
<name>A0A2P8CBQ3_9BACT</name>
<dbReference type="EC" id="3.4.21.89" evidence="3 7"/>
<reference evidence="10 11" key="1">
    <citation type="submission" date="2018-03" db="EMBL/GenBank/DDBJ databases">
        <title>Genomic Encyclopedia of Archaeal and Bacterial Type Strains, Phase II (KMG-II): from individual species to whole genera.</title>
        <authorList>
            <person name="Goeker M."/>
        </authorList>
    </citation>
    <scope>NUCLEOTIDE SEQUENCE [LARGE SCALE GENOMIC DNA]</scope>
    <source>
        <strain evidence="10 11">DSM 27267</strain>
    </source>
</reference>
<dbReference type="CDD" id="cd06530">
    <property type="entry name" value="S26_SPase_I"/>
    <property type="match status" value="2"/>
</dbReference>
<gene>
    <name evidence="10" type="ORF">CLV93_106143</name>
    <name evidence="9" type="ORF">JCM18694_31030</name>
</gene>
<evidence type="ECO:0000313" key="10">
    <source>
        <dbReference type="EMBL" id="PSK82399.1"/>
    </source>
</evidence>
<keyword evidence="7" id="KW-1133">Transmembrane helix</keyword>
<dbReference type="EMBL" id="PYGC01000006">
    <property type="protein sequence ID" value="PSK82399.1"/>
    <property type="molecule type" value="Genomic_DNA"/>
</dbReference>
<dbReference type="GO" id="GO:0004252">
    <property type="term" value="F:serine-type endopeptidase activity"/>
    <property type="evidence" value="ECO:0007669"/>
    <property type="project" value="InterPro"/>
</dbReference>
<dbReference type="PRINTS" id="PR00727">
    <property type="entry name" value="LEADERPTASE"/>
</dbReference>
<comment type="caution">
    <text evidence="10">The sequence shown here is derived from an EMBL/GenBank/DDBJ whole genome shotgun (WGS) entry which is preliminary data.</text>
</comment>
<dbReference type="NCBIfam" id="TIGR02227">
    <property type="entry name" value="sigpep_I_bact"/>
    <property type="match status" value="1"/>
</dbReference>
<dbReference type="InterPro" id="IPR019533">
    <property type="entry name" value="Peptidase_S26"/>
</dbReference>
<evidence type="ECO:0000259" key="8">
    <source>
        <dbReference type="Pfam" id="PF10502"/>
    </source>
</evidence>
<dbReference type="PANTHER" id="PTHR43390">
    <property type="entry name" value="SIGNAL PEPTIDASE I"/>
    <property type="match status" value="1"/>
</dbReference>
<keyword evidence="7" id="KW-0645">Protease</keyword>
<comment type="caution">
    <text evidence="7">Lacks conserved residue(s) required for the propagation of feature annotation.</text>
</comment>
<proteinExistence type="inferred from homology"/>
<dbReference type="Proteomes" id="UP000240621">
    <property type="component" value="Unassembled WGS sequence"/>
</dbReference>
<evidence type="ECO:0000256" key="5">
    <source>
        <dbReference type="ARBA" id="ARBA00022801"/>
    </source>
</evidence>
<keyword evidence="12" id="KW-1185">Reference proteome</keyword>
<dbReference type="OrthoDB" id="9802919at2"/>
<dbReference type="EMBL" id="BLAU01000001">
    <property type="protein sequence ID" value="GET22857.1"/>
    <property type="molecule type" value="Genomic_DNA"/>
</dbReference>
<feature type="active site" evidence="6">
    <location>
        <position position="219"/>
    </location>
</feature>
<evidence type="ECO:0000256" key="7">
    <source>
        <dbReference type="RuleBase" id="RU362042"/>
    </source>
</evidence>
<evidence type="ECO:0000313" key="9">
    <source>
        <dbReference type="EMBL" id="GET22857.1"/>
    </source>
</evidence>
<evidence type="ECO:0000256" key="2">
    <source>
        <dbReference type="ARBA" id="ARBA00009370"/>
    </source>
</evidence>
<dbReference type="AlphaFoldDB" id="A0A2P8CBQ3"/>
<feature type="domain" description="Peptidase S26" evidence="8">
    <location>
        <begin position="66"/>
        <end position="251"/>
    </location>
</feature>
<dbReference type="RefSeq" id="WP_106542608.1">
    <property type="nucleotide sequence ID" value="NZ_BLAU01000001.1"/>
</dbReference>
<dbReference type="Gene3D" id="2.10.109.10">
    <property type="entry name" value="Umud Fragment, subunit A"/>
    <property type="match status" value="2"/>
</dbReference>
<keyword evidence="5 7" id="KW-0378">Hydrolase</keyword>
<feature type="domain" description="Peptidase S26" evidence="8">
    <location>
        <begin position="389"/>
        <end position="424"/>
    </location>
</feature>
<protein>
    <recommendedName>
        <fullName evidence="4 7">Signal peptidase I</fullName>
        <ecNumber evidence="3 7">3.4.21.89</ecNumber>
    </recommendedName>
</protein>
<dbReference type="Pfam" id="PF10502">
    <property type="entry name" value="Peptidase_S26"/>
    <property type="match status" value="2"/>
</dbReference>